<evidence type="ECO:0000313" key="1">
    <source>
        <dbReference type="EMBL" id="EKC23393.1"/>
    </source>
</evidence>
<dbReference type="EMBL" id="JH819024">
    <property type="protein sequence ID" value="EKC23393.1"/>
    <property type="molecule type" value="Genomic_DNA"/>
</dbReference>
<organism evidence="1">
    <name type="scientific">Magallana gigas</name>
    <name type="common">Pacific oyster</name>
    <name type="synonym">Crassostrea gigas</name>
    <dbReference type="NCBI Taxonomy" id="29159"/>
    <lineage>
        <taxon>Eukaryota</taxon>
        <taxon>Metazoa</taxon>
        <taxon>Spiralia</taxon>
        <taxon>Lophotrochozoa</taxon>
        <taxon>Mollusca</taxon>
        <taxon>Bivalvia</taxon>
        <taxon>Autobranchia</taxon>
        <taxon>Pteriomorphia</taxon>
        <taxon>Ostreida</taxon>
        <taxon>Ostreoidea</taxon>
        <taxon>Ostreidae</taxon>
        <taxon>Magallana</taxon>
    </lineage>
</organism>
<dbReference type="HOGENOM" id="CLU_1628640_0_0_1"/>
<sequence>MDGQTQVSVSFQRGVQTDPYGILANAWHRLRPTFYSARRGTAEMDFCGPTSALRQKRAPKVNKRPLQFPRLGGKRSSPPEAFYFPRMGRNQESADQEQSEEDIPCCNVGVSRAWGPEDPEPRRICPAAKCCGHLSSKVYVDSDLTVYEICVSDVAALPMEQKS</sequence>
<proteinExistence type="predicted"/>
<accession>K1PP00</accession>
<gene>
    <name evidence="1" type="ORF">CGI_10019610</name>
</gene>
<name>K1PP00_MAGGI</name>
<reference evidence="1" key="1">
    <citation type="journal article" date="2012" name="Nature">
        <title>The oyster genome reveals stress adaptation and complexity of shell formation.</title>
        <authorList>
            <person name="Zhang G."/>
            <person name="Fang X."/>
            <person name="Guo X."/>
            <person name="Li L."/>
            <person name="Luo R."/>
            <person name="Xu F."/>
            <person name="Yang P."/>
            <person name="Zhang L."/>
            <person name="Wang X."/>
            <person name="Qi H."/>
            <person name="Xiong Z."/>
            <person name="Que H."/>
            <person name="Xie Y."/>
            <person name="Holland P.W."/>
            <person name="Paps J."/>
            <person name="Zhu Y."/>
            <person name="Wu F."/>
            <person name="Chen Y."/>
            <person name="Wang J."/>
            <person name="Peng C."/>
            <person name="Meng J."/>
            <person name="Yang L."/>
            <person name="Liu J."/>
            <person name="Wen B."/>
            <person name="Zhang N."/>
            <person name="Huang Z."/>
            <person name="Zhu Q."/>
            <person name="Feng Y."/>
            <person name="Mount A."/>
            <person name="Hedgecock D."/>
            <person name="Xu Z."/>
            <person name="Liu Y."/>
            <person name="Domazet-Loso T."/>
            <person name="Du Y."/>
            <person name="Sun X."/>
            <person name="Zhang S."/>
            <person name="Liu B."/>
            <person name="Cheng P."/>
            <person name="Jiang X."/>
            <person name="Li J."/>
            <person name="Fan D."/>
            <person name="Wang W."/>
            <person name="Fu W."/>
            <person name="Wang T."/>
            <person name="Wang B."/>
            <person name="Zhang J."/>
            <person name="Peng Z."/>
            <person name="Li Y."/>
            <person name="Li N."/>
            <person name="Wang J."/>
            <person name="Chen M."/>
            <person name="He Y."/>
            <person name="Tan F."/>
            <person name="Song X."/>
            <person name="Zheng Q."/>
            <person name="Huang R."/>
            <person name="Yang H."/>
            <person name="Du X."/>
            <person name="Chen L."/>
            <person name="Yang M."/>
            <person name="Gaffney P.M."/>
            <person name="Wang S."/>
            <person name="Luo L."/>
            <person name="She Z."/>
            <person name="Ming Y."/>
            <person name="Huang W."/>
            <person name="Zhang S."/>
            <person name="Huang B."/>
            <person name="Zhang Y."/>
            <person name="Qu T."/>
            <person name="Ni P."/>
            <person name="Miao G."/>
            <person name="Wang J."/>
            <person name="Wang Q."/>
            <person name="Steinberg C.E."/>
            <person name="Wang H."/>
            <person name="Li N."/>
            <person name="Qian L."/>
            <person name="Zhang G."/>
            <person name="Li Y."/>
            <person name="Yang H."/>
            <person name="Liu X."/>
            <person name="Wang J."/>
            <person name="Yin Y."/>
            <person name="Wang J."/>
        </authorList>
    </citation>
    <scope>NUCLEOTIDE SEQUENCE [LARGE SCALE GENOMIC DNA]</scope>
    <source>
        <strain evidence="1">05x7-T-G4-1.051#20</strain>
    </source>
</reference>
<dbReference type="AlphaFoldDB" id="K1PP00"/>
<protein>
    <submittedName>
        <fullName evidence="1">Uncharacterized protein</fullName>
    </submittedName>
</protein>
<dbReference type="InParanoid" id="K1PP00"/>